<keyword evidence="4" id="KW-0520">NAD</keyword>
<evidence type="ECO:0000313" key="7">
    <source>
        <dbReference type="EMBL" id="GCB65969.1"/>
    </source>
</evidence>
<gene>
    <name evidence="7" type="ORF">scyTo_0011934</name>
</gene>
<comment type="subcellular location">
    <subcellularLocation>
        <location evidence="1">Nucleus</location>
    </subcellularLocation>
</comment>
<dbReference type="Gene3D" id="3.40.220.10">
    <property type="entry name" value="Leucine Aminopeptidase, subunit E, domain 1"/>
    <property type="match status" value="2"/>
</dbReference>
<evidence type="ECO:0000256" key="4">
    <source>
        <dbReference type="ARBA" id="ARBA00023027"/>
    </source>
</evidence>
<dbReference type="Pfam" id="PF01661">
    <property type="entry name" value="Macro"/>
    <property type="match status" value="2"/>
</dbReference>
<dbReference type="STRING" id="75743.A0A401NYM3"/>
<dbReference type="GO" id="GO:0070212">
    <property type="term" value="P:protein poly-ADP-ribosylation"/>
    <property type="evidence" value="ECO:0007669"/>
    <property type="project" value="TreeGrafter"/>
</dbReference>
<evidence type="ECO:0000256" key="3">
    <source>
        <dbReference type="ARBA" id="ARBA00022679"/>
    </source>
</evidence>
<organism evidence="7 8">
    <name type="scientific">Scyliorhinus torazame</name>
    <name type="common">Cloudy catshark</name>
    <name type="synonym">Catulus torazame</name>
    <dbReference type="NCBI Taxonomy" id="75743"/>
    <lineage>
        <taxon>Eukaryota</taxon>
        <taxon>Metazoa</taxon>
        <taxon>Chordata</taxon>
        <taxon>Craniata</taxon>
        <taxon>Vertebrata</taxon>
        <taxon>Chondrichthyes</taxon>
        <taxon>Elasmobranchii</taxon>
        <taxon>Galeomorphii</taxon>
        <taxon>Galeoidea</taxon>
        <taxon>Carcharhiniformes</taxon>
        <taxon>Scyliorhinidae</taxon>
        <taxon>Scyliorhinus</taxon>
    </lineage>
</organism>
<dbReference type="Proteomes" id="UP000288216">
    <property type="component" value="Unassembled WGS sequence"/>
</dbReference>
<dbReference type="GO" id="GO:0005737">
    <property type="term" value="C:cytoplasm"/>
    <property type="evidence" value="ECO:0007669"/>
    <property type="project" value="TreeGrafter"/>
</dbReference>
<protein>
    <recommendedName>
        <fullName evidence="6">Macro domain-containing protein</fullName>
    </recommendedName>
</protein>
<dbReference type="GO" id="GO:0060335">
    <property type="term" value="P:positive regulation of type II interferon-mediated signaling pathway"/>
    <property type="evidence" value="ECO:0007669"/>
    <property type="project" value="TreeGrafter"/>
</dbReference>
<evidence type="ECO:0000259" key="6">
    <source>
        <dbReference type="PROSITE" id="PS51154"/>
    </source>
</evidence>
<comment type="caution">
    <text evidence="7">The sequence shown here is derived from an EMBL/GenBank/DDBJ whole genome shotgun (WGS) entry which is preliminary data.</text>
</comment>
<dbReference type="CDD" id="cd02907">
    <property type="entry name" value="Macro_Af1521_BAL-like"/>
    <property type="match status" value="1"/>
</dbReference>
<dbReference type="PROSITE" id="PS51154">
    <property type="entry name" value="MACRO"/>
    <property type="match status" value="2"/>
</dbReference>
<dbReference type="GO" id="GO:0044389">
    <property type="term" value="F:ubiquitin-like protein ligase binding"/>
    <property type="evidence" value="ECO:0007669"/>
    <property type="project" value="TreeGrafter"/>
</dbReference>
<dbReference type="GO" id="GO:0005634">
    <property type="term" value="C:nucleus"/>
    <property type="evidence" value="ECO:0007669"/>
    <property type="project" value="UniProtKB-SubCell"/>
</dbReference>
<dbReference type="EMBL" id="BFAA01005613">
    <property type="protein sequence ID" value="GCB65969.1"/>
    <property type="molecule type" value="Genomic_DNA"/>
</dbReference>
<reference evidence="7 8" key="1">
    <citation type="journal article" date="2018" name="Nat. Ecol. Evol.">
        <title>Shark genomes provide insights into elasmobranch evolution and the origin of vertebrates.</title>
        <authorList>
            <person name="Hara Y"/>
            <person name="Yamaguchi K"/>
            <person name="Onimaru K"/>
            <person name="Kadota M"/>
            <person name="Koyanagi M"/>
            <person name="Keeley SD"/>
            <person name="Tatsumi K"/>
            <person name="Tanaka K"/>
            <person name="Motone F"/>
            <person name="Kageyama Y"/>
            <person name="Nozu R"/>
            <person name="Adachi N"/>
            <person name="Nishimura O"/>
            <person name="Nakagawa R"/>
            <person name="Tanegashima C"/>
            <person name="Kiyatake I"/>
            <person name="Matsumoto R"/>
            <person name="Murakumo K"/>
            <person name="Nishida K"/>
            <person name="Terakita A"/>
            <person name="Kuratani S"/>
            <person name="Sato K"/>
            <person name="Hyodo S Kuraku.S."/>
        </authorList>
    </citation>
    <scope>NUCLEOTIDE SEQUENCE [LARGE SCALE GENOMIC DNA]</scope>
</reference>
<dbReference type="SMART" id="SM00506">
    <property type="entry name" value="A1pp"/>
    <property type="match status" value="2"/>
</dbReference>
<feature type="domain" description="Macro" evidence="6">
    <location>
        <begin position="437"/>
        <end position="614"/>
    </location>
</feature>
<proteinExistence type="predicted"/>
<name>A0A401NYM3_SCYTO</name>
<evidence type="ECO:0000256" key="5">
    <source>
        <dbReference type="ARBA" id="ARBA00023242"/>
    </source>
</evidence>
<dbReference type="PANTHER" id="PTHR14453:SF70">
    <property type="entry name" value="PROTEIN MONO-ADP-RIBOSYLTRANSFERASE PARP9"/>
    <property type="match status" value="1"/>
</dbReference>
<dbReference type="InterPro" id="IPR002589">
    <property type="entry name" value="Macro_dom"/>
</dbReference>
<keyword evidence="3" id="KW-0808">Transferase</keyword>
<evidence type="ECO:0000256" key="2">
    <source>
        <dbReference type="ARBA" id="ARBA00022676"/>
    </source>
</evidence>
<sequence>MAVAFPDGRSTLIVSWKEDVSVDELQWILYTHFKDLANSFQADCVLEKIDSHQILVILAGTNREVLSSIAEKTHVTYKDEEIKLRIEIPVDDFFTVRSRESYEETEETTEIEDEHNIEQETFEQDKEILKEDKTEMIETQEFKQREEAGGKQIEDEHKDLSQAEMCIEIPVQNDVGQFLQDKKTLLFKIILGKFNCTAALCTNENNQAVSVAKTTAENLSAMEELIHPITSFPTGVRYMKILQGGLYIFICLDDLTKHKVDVVVNSANEYLKHDCGLARTLARTAGPEFVTESVKIVQEHGAVPVGSAVVTGAGKLPCKMVIHAVGPIWNMNPHSENDRLLSYAIRNSLMLANELQMTSIAIPAVGFGNGFPLQRCVELIVTSVKTFHGIWMPKNPLKEIHLVDFSEPTTTAMENACKNILGETNQKHLLSIDFMPNRIRDMYRFQNLHIEIRRENIEEQNTDVIMNTVFRDLNLKSGTVSRAVAQIAGPELQKELHRIKKTELLSYGEILKTPGFNLSCEYVYHVAFYPQVFFGIENLLKKIAARCFELAKEDDIRSIAIPVTASAPHAIDPNKLARLFIEQLINYVELNANFRFTTVHFVLNPAESTMYEVM</sequence>
<evidence type="ECO:0000256" key="1">
    <source>
        <dbReference type="ARBA" id="ARBA00004123"/>
    </source>
</evidence>
<evidence type="ECO:0000313" key="8">
    <source>
        <dbReference type="Proteomes" id="UP000288216"/>
    </source>
</evidence>
<dbReference type="InterPro" id="IPR043472">
    <property type="entry name" value="Macro_dom-like"/>
</dbReference>
<dbReference type="GO" id="GO:0010629">
    <property type="term" value="P:negative regulation of gene expression"/>
    <property type="evidence" value="ECO:0007669"/>
    <property type="project" value="TreeGrafter"/>
</dbReference>
<dbReference type="InterPro" id="IPR052056">
    <property type="entry name" value="Mono-ARTD/PARP"/>
</dbReference>
<dbReference type="GO" id="GO:0003714">
    <property type="term" value="F:transcription corepressor activity"/>
    <property type="evidence" value="ECO:0007669"/>
    <property type="project" value="TreeGrafter"/>
</dbReference>
<dbReference type="AlphaFoldDB" id="A0A401NYM3"/>
<dbReference type="OrthoDB" id="6133115at2759"/>
<keyword evidence="5" id="KW-0539">Nucleus</keyword>
<dbReference type="PANTHER" id="PTHR14453">
    <property type="entry name" value="PARP/ZINC FINGER CCCH TYPE DOMAIN CONTAINING PROTEIN"/>
    <property type="match status" value="1"/>
</dbReference>
<keyword evidence="2" id="KW-0328">Glycosyltransferase</keyword>
<accession>A0A401NYM3</accession>
<dbReference type="GO" id="GO:0003950">
    <property type="term" value="F:NAD+ poly-ADP-ribosyltransferase activity"/>
    <property type="evidence" value="ECO:0007669"/>
    <property type="project" value="TreeGrafter"/>
</dbReference>
<feature type="domain" description="Macro" evidence="6">
    <location>
        <begin position="235"/>
        <end position="421"/>
    </location>
</feature>
<dbReference type="SUPFAM" id="SSF52949">
    <property type="entry name" value="Macro domain-like"/>
    <property type="match status" value="2"/>
</dbReference>
<dbReference type="OMA" id="SCEYVYH"/>
<keyword evidence="8" id="KW-1185">Reference proteome</keyword>
<dbReference type="GO" id="GO:1990404">
    <property type="term" value="F:NAD+-protein mono-ADP-ribosyltransferase activity"/>
    <property type="evidence" value="ECO:0007669"/>
    <property type="project" value="TreeGrafter"/>
</dbReference>